<protein>
    <submittedName>
        <fullName evidence="2">DUF1540 domain-containing protein</fullName>
    </submittedName>
</protein>
<dbReference type="Proteomes" id="UP000886889">
    <property type="component" value="Unassembled WGS sequence"/>
</dbReference>
<sequence length="105" mass="11261">MPSLVCSVQNCVYNNAMYCSKGDIQVGGEEARKCQETCCESFQERKADSAKSSMGTPSQETCVDCKACHCTYNDHCKCTAGKIDIAGAAASTRGETECATFQCKC</sequence>
<reference evidence="2" key="1">
    <citation type="submission" date="2020-10" db="EMBL/GenBank/DDBJ databases">
        <authorList>
            <person name="Gilroy R."/>
        </authorList>
    </citation>
    <scope>NUCLEOTIDE SEQUENCE</scope>
    <source>
        <strain evidence="2">ChiBcec6-7307</strain>
    </source>
</reference>
<comment type="caution">
    <text evidence="2">The sequence shown here is derived from an EMBL/GenBank/DDBJ whole genome shotgun (WGS) entry which is preliminary data.</text>
</comment>
<feature type="domain" description="DUF1540" evidence="1">
    <location>
        <begin position="6"/>
        <end position="42"/>
    </location>
</feature>
<dbReference type="InterPro" id="IPR011437">
    <property type="entry name" value="DUF1540"/>
</dbReference>
<gene>
    <name evidence="2" type="ORF">IAC80_02125</name>
</gene>
<dbReference type="EMBL" id="DVOS01000023">
    <property type="protein sequence ID" value="HIV22716.1"/>
    <property type="molecule type" value="Genomic_DNA"/>
</dbReference>
<dbReference type="AlphaFoldDB" id="A0A9D1NYD9"/>
<reference evidence="2" key="2">
    <citation type="journal article" date="2021" name="PeerJ">
        <title>Extensive microbial diversity within the chicken gut microbiome revealed by metagenomics and culture.</title>
        <authorList>
            <person name="Gilroy R."/>
            <person name="Ravi A."/>
            <person name="Getino M."/>
            <person name="Pursley I."/>
            <person name="Horton D.L."/>
            <person name="Alikhan N.F."/>
            <person name="Baker D."/>
            <person name="Gharbi K."/>
            <person name="Hall N."/>
            <person name="Watson M."/>
            <person name="Adriaenssens E.M."/>
            <person name="Foster-Nyarko E."/>
            <person name="Jarju S."/>
            <person name="Secka A."/>
            <person name="Antonio M."/>
            <person name="Oren A."/>
            <person name="Chaudhuri R.R."/>
            <person name="La Ragione R."/>
            <person name="Hildebrand F."/>
            <person name="Pallen M.J."/>
        </authorList>
    </citation>
    <scope>NUCLEOTIDE SEQUENCE</scope>
    <source>
        <strain evidence="2">ChiBcec6-7307</strain>
    </source>
</reference>
<accession>A0A9D1NYD9</accession>
<evidence type="ECO:0000313" key="3">
    <source>
        <dbReference type="Proteomes" id="UP000886889"/>
    </source>
</evidence>
<feature type="domain" description="DUF1540" evidence="1">
    <location>
        <begin position="63"/>
        <end position="101"/>
    </location>
</feature>
<name>A0A9D1NYD9_9FIRM</name>
<evidence type="ECO:0000259" key="1">
    <source>
        <dbReference type="Pfam" id="PF07561"/>
    </source>
</evidence>
<proteinExistence type="predicted"/>
<organism evidence="2 3">
    <name type="scientific">Candidatus Merdiplasma excrementigallinarum</name>
    <dbReference type="NCBI Taxonomy" id="2840864"/>
    <lineage>
        <taxon>Bacteria</taxon>
        <taxon>Bacillati</taxon>
        <taxon>Bacillota</taxon>
        <taxon>Clostridia</taxon>
        <taxon>Lachnospirales</taxon>
        <taxon>Lachnospiraceae</taxon>
        <taxon>Lachnospiraceae incertae sedis</taxon>
        <taxon>Candidatus Merdiplasma</taxon>
    </lineage>
</organism>
<evidence type="ECO:0000313" key="2">
    <source>
        <dbReference type="EMBL" id="HIV22716.1"/>
    </source>
</evidence>
<dbReference type="Pfam" id="PF07561">
    <property type="entry name" value="DUF1540"/>
    <property type="match status" value="2"/>
</dbReference>